<dbReference type="PANTHER" id="PTHR43420">
    <property type="entry name" value="ACETYLTRANSFERASE"/>
    <property type="match status" value="1"/>
</dbReference>
<keyword evidence="5" id="KW-1185">Reference proteome</keyword>
<evidence type="ECO:0000256" key="1">
    <source>
        <dbReference type="ARBA" id="ARBA00022679"/>
    </source>
</evidence>
<dbReference type="Gene3D" id="3.40.630.30">
    <property type="match status" value="1"/>
</dbReference>
<evidence type="ECO:0000259" key="3">
    <source>
        <dbReference type="PROSITE" id="PS51186"/>
    </source>
</evidence>
<sequence length="170" mass="18271">MDAPAGVRLVRPPQAWWPKTASFDAANFGQDSWPAPVWESELAAPGRTYLALVTDVLGEGTVVGLGGISHGPEAEVLTIAVASHMRGRGLGAFLLARLLEIPCEHGADVVFLEVRAHDAGARRLYERAGFASVGLRKGYYSDDDALIMRLDLNPREGEQALECQGKTDSD</sequence>
<dbReference type="RefSeq" id="WP_062613539.1">
    <property type="nucleotide sequence ID" value="NZ_LNIZ01000004.1"/>
</dbReference>
<keyword evidence="2 4" id="KW-0012">Acyltransferase</keyword>
<evidence type="ECO:0000313" key="5">
    <source>
        <dbReference type="Proteomes" id="UP000054404"/>
    </source>
</evidence>
<dbReference type="Pfam" id="PF00583">
    <property type="entry name" value="Acetyltransf_1"/>
    <property type="match status" value="1"/>
</dbReference>
<gene>
    <name evidence="4" type="primary">mshD_4</name>
    <name evidence="4" type="ORF">AQZ59_00967</name>
</gene>
<organism evidence="4 5">
    <name type="scientific">Trueperella bernardiae</name>
    <dbReference type="NCBI Taxonomy" id="59561"/>
    <lineage>
        <taxon>Bacteria</taxon>
        <taxon>Bacillati</taxon>
        <taxon>Actinomycetota</taxon>
        <taxon>Actinomycetes</taxon>
        <taxon>Actinomycetales</taxon>
        <taxon>Actinomycetaceae</taxon>
        <taxon>Trueperella</taxon>
    </lineage>
</organism>
<dbReference type="PROSITE" id="PS51186">
    <property type="entry name" value="GNAT"/>
    <property type="match status" value="1"/>
</dbReference>
<dbReference type="CDD" id="cd04301">
    <property type="entry name" value="NAT_SF"/>
    <property type="match status" value="1"/>
</dbReference>
<evidence type="ECO:0000313" key="4">
    <source>
        <dbReference type="EMBL" id="KTF03995.1"/>
    </source>
</evidence>
<feature type="domain" description="N-acetyltransferase" evidence="3">
    <location>
        <begin position="5"/>
        <end position="153"/>
    </location>
</feature>
<dbReference type="GO" id="GO:0035447">
    <property type="term" value="F:mycothiol synthase activity"/>
    <property type="evidence" value="ECO:0007669"/>
    <property type="project" value="UniProtKB-EC"/>
</dbReference>
<keyword evidence="1 4" id="KW-0808">Transferase</keyword>
<dbReference type="InterPro" id="IPR000182">
    <property type="entry name" value="GNAT_dom"/>
</dbReference>
<dbReference type="Proteomes" id="UP000054404">
    <property type="component" value="Unassembled WGS sequence"/>
</dbReference>
<dbReference type="EMBL" id="LNIZ01000004">
    <property type="protein sequence ID" value="KTF03995.1"/>
    <property type="molecule type" value="Genomic_DNA"/>
</dbReference>
<dbReference type="OrthoDB" id="529907at2"/>
<name>A0A0W1KIY2_9ACTO</name>
<evidence type="ECO:0000256" key="2">
    <source>
        <dbReference type="ARBA" id="ARBA00023315"/>
    </source>
</evidence>
<protein>
    <submittedName>
        <fullName evidence="4">Mycothiol acetyltransferase</fullName>
        <ecNumber evidence="4">2.3.1.189</ecNumber>
    </submittedName>
</protein>
<reference evidence="4 5" key="1">
    <citation type="submission" date="2015-11" db="EMBL/GenBank/DDBJ databases">
        <title>Draft Genome Sequence of the Type Strain Trueperella bernardiae LCDC 89-0504T, Isolated from Blood Culture.</title>
        <authorList>
            <person name="Bernier A.-M."/>
            <person name="Bernard K."/>
        </authorList>
    </citation>
    <scope>NUCLEOTIDE SEQUENCE [LARGE SCALE GENOMIC DNA]</scope>
    <source>
        <strain evidence="4 5">LCDC 89-0504</strain>
    </source>
</reference>
<proteinExistence type="predicted"/>
<comment type="caution">
    <text evidence="4">The sequence shown here is derived from an EMBL/GenBank/DDBJ whole genome shotgun (WGS) entry which is preliminary data.</text>
</comment>
<dbReference type="InterPro" id="IPR016181">
    <property type="entry name" value="Acyl_CoA_acyltransferase"/>
</dbReference>
<dbReference type="EC" id="2.3.1.189" evidence="4"/>
<dbReference type="SUPFAM" id="SSF55729">
    <property type="entry name" value="Acyl-CoA N-acyltransferases (Nat)"/>
    <property type="match status" value="1"/>
</dbReference>
<dbReference type="AlphaFoldDB" id="A0A0W1KIY2"/>
<dbReference type="PANTHER" id="PTHR43420:SF44">
    <property type="entry name" value="ACETYLTRANSFERASE YPEA"/>
    <property type="match status" value="1"/>
</dbReference>
<dbReference type="InterPro" id="IPR050680">
    <property type="entry name" value="YpeA/RimI_acetyltransf"/>
</dbReference>
<dbReference type="STRING" id="59561.AQZ59_00967"/>
<dbReference type="PATRIC" id="fig|59561.3.peg.960"/>
<accession>A0A0W1KIY2</accession>